<proteinExistence type="inferred from homology"/>
<evidence type="ECO:0000256" key="1">
    <source>
        <dbReference type="ARBA" id="ARBA00004196"/>
    </source>
</evidence>
<feature type="signal peptide" evidence="4">
    <location>
        <begin position="1"/>
        <end position="27"/>
    </location>
</feature>
<protein>
    <recommendedName>
        <fullName evidence="7">LppX_LprAFG lipoprotein</fullName>
    </recommendedName>
</protein>
<reference evidence="6" key="1">
    <citation type="journal article" date="2019" name="Int. J. Syst. Evol. Microbiol.">
        <title>The Global Catalogue of Microorganisms (GCM) 10K type strain sequencing project: providing services to taxonomists for standard genome sequencing and annotation.</title>
        <authorList>
            <consortium name="The Broad Institute Genomics Platform"/>
            <consortium name="The Broad Institute Genome Sequencing Center for Infectious Disease"/>
            <person name="Wu L."/>
            <person name="Ma J."/>
        </authorList>
    </citation>
    <scope>NUCLEOTIDE SEQUENCE [LARGE SCALE GENOMIC DNA]</scope>
    <source>
        <strain evidence="6">JCM 3106</strain>
    </source>
</reference>
<dbReference type="Pfam" id="PF07161">
    <property type="entry name" value="LppX_LprAFG"/>
    <property type="match status" value="1"/>
</dbReference>
<dbReference type="InterPro" id="IPR029046">
    <property type="entry name" value="LolA/LolB/LppX"/>
</dbReference>
<dbReference type="Gene3D" id="2.50.20.20">
    <property type="match status" value="1"/>
</dbReference>
<dbReference type="InterPro" id="IPR009830">
    <property type="entry name" value="LppX/LprAFG"/>
</dbReference>
<comment type="caution">
    <text evidence="5">The sequence shown here is derived from an EMBL/GenBank/DDBJ whole genome shotgun (WGS) entry which is preliminary data.</text>
</comment>
<evidence type="ECO:0000256" key="2">
    <source>
        <dbReference type="ARBA" id="ARBA00009194"/>
    </source>
</evidence>
<gene>
    <name evidence="5" type="ORF">GCM10017559_70040</name>
</gene>
<dbReference type="SUPFAM" id="SSF89392">
    <property type="entry name" value="Prokaryotic lipoproteins and lipoprotein localization factors"/>
    <property type="match status" value="1"/>
</dbReference>
<organism evidence="5 6">
    <name type="scientific">Streptosporangium longisporum</name>
    <dbReference type="NCBI Taxonomy" id="46187"/>
    <lineage>
        <taxon>Bacteria</taxon>
        <taxon>Bacillati</taxon>
        <taxon>Actinomycetota</taxon>
        <taxon>Actinomycetes</taxon>
        <taxon>Streptosporangiales</taxon>
        <taxon>Streptosporangiaceae</taxon>
        <taxon>Streptosporangium</taxon>
    </lineage>
</organism>
<keyword evidence="3" id="KW-0472">Membrane</keyword>
<dbReference type="EMBL" id="BAAAWD010000019">
    <property type="protein sequence ID" value="GAA3032737.1"/>
    <property type="molecule type" value="Genomic_DNA"/>
</dbReference>
<evidence type="ECO:0008006" key="7">
    <source>
        <dbReference type="Google" id="ProtNLM"/>
    </source>
</evidence>
<accession>A0ABP6L4S9</accession>
<dbReference type="Proteomes" id="UP001499930">
    <property type="component" value="Unassembled WGS sequence"/>
</dbReference>
<evidence type="ECO:0000313" key="6">
    <source>
        <dbReference type="Proteomes" id="UP001499930"/>
    </source>
</evidence>
<name>A0ABP6L4S9_9ACTN</name>
<keyword evidence="6" id="KW-1185">Reference proteome</keyword>
<comment type="subcellular location">
    <subcellularLocation>
        <location evidence="1">Cell envelope</location>
    </subcellularLocation>
</comment>
<dbReference type="CDD" id="cd16334">
    <property type="entry name" value="LppX-like"/>
    <property type="match status" value="1"/>
</dbReference>
<keyword evidence="3" id="KW-1003">Cell membrane</keyword>
<dbReference type="PROSITE" id="PS51257">
    <property type="entry name" value="PROKAR_LIPOPROTEIN"/>
    <property type="match status" value="1"/>
</dbReference>
<keyword evidence="4" id="KW-0732">Signal</keyword>
<sequence length="227" mass="23139">MPARRILIAAVIAALSLITACSGGGGAGGTAAPLPSGAELVKKSAEAARAAKSVTFSMETEGTPPVQVKKASGRLTGTGDADGTLQVDVLGTLQEISFVLLGETVHFKGATGGFQKMSRSQLAAIYDPSAILDPDRGVVQLLGTAQNPKTHAAETLDGADVYRVTATLSQQVLATMVPGIAQNVDATLWMDRATARLIKADLPLTGGKVIVGFGDYDVPVKITAPAG</sequence>
<evidence type="ECO:0000256" key="3">
    <source>
        <dbReference type="ARBA" id="ARBA00022475"/>
    </source>
</evidence>
<evidence type="ECO:0000256" key="4">
    <source>
        <dbReference type="SAM" id="SignalP"/>
    </source>
</evidence>
<evidence type="ECO:0000313" key="5">
    <source>
        <dbReference type="EMBL" id="GAA3032737.1"/>
    </source>
</evidence>
<feature type="chain" id="PRO_5046020939" description="LppX_LprAFG lipoprotein" evidence="4">
    <location>
        <begin position="28"/>
        <end position="227"/>
    </location>
</feature>
<comment type="similarity">
    <text evidence="2">Belongs to the LppX/LprAFG lipoprotein family.</text>
</comment>
<dbReference type="RefSeq" id="WP_344904156.1">
    <property type="nucleotide sequence ID" value="NZ_BAAAWD010000019.1"/>
</dbReference>